<dbReference type="Proteomes" id="UP001056120">
    <property type="component" value="Linkage Group LG15"/>
</dbReference>
<reference evidence="2" key="1">
    <citation type="journal article" date="2022" name="Mol. Ecol. Resour.">
        <title>The genomes of chicory, endive, great burdock and yacon provide insights into Asteraceae palaeo-polyploidization history and plant inulin production.</title>
        <authorList>
            <person name="Fan W."/>
            <person name="Wang S."/>
            <person name="Wang H."/>
            <person name="Wang A."/>
            <person name="Jiang F."/>
            <person name="Liu H."/>
            <person name="Zhao H."/>
            <person name="Xu D."/>
            <person name="Zhang Y."/>
        </authorList>
    </citation>
    <scope>NUCLEOTIDE SEQUENCE [LARGE SCALE GENOMIC DNA]</scope>
    <source>
        <strain evidence="2">cv. Yunnan</strain>
    </source>
</reference>
<comment type="caution">
    <text evidence="1">The sequence shown here is derived from an EMBL/GenBank/DDBJ whole genome shotgun (WGS) entry which is preliminary data.</text>
</comment>
<dbReference type="EMBL" id="CM042032">
    <property type="protein sequence ID" value="KAI3776114.1"/>
    <property type="molecule type" value="Genomic_DNA"/>
</dbReference>
<accession>A0ACB9FXY6</accession>
<evidence type="ECO:0000313" key="2">
    <source>
        <dbReference type="Proteomes" id="UP001056120"/>
    </source>
</evidence>
<reference evidence="1 2" key="2">
    <citation type="journal article" date="2022" name="Mol. Ecol. Resour.">
        <title>The genomes of chicory, endive, great burdock and yacon provide insights into Asteraceae paleo-polyploidization history and plant inulin production.</title>
        <authorList>
            <person name="Fan W."/>
            <person name="Wang S."/>
            <person name="Wang H."/>
            <person name="Wang A."/>
            <person name="Jiang F."/>
            <person name="Liu H."/>
            <person name="Zhao H."/>
            <person name="Xu D."/>
            <person name="Zhang Y."/>
        </authorList>
    </citation>
    <scope>NUCLEOTIDE SEQUENCE [LARGE SCALE GENOMIC DNA]</scope>
    <source>
        <strain evidence="2">cv. Yunnan</strain>
        <tissue evidence="1">Leaves</tissue>
    </source>
</reference>
<organism evidence="1 2">
    <name type="scientific">Smallanthus sonchifolius</name>
    <dbReference type="NCBI Taxonomy" id="185202"/>
    <lineage>
        <taxon>Eukaryota</taxon>
        <taxon>Viridiplantae</taxon>
        <taxon>Streptophyta</taxon>
        <taxon>Embryophyta</taxon>
        <taxon>Tracheophyta</taxon>
        <taxon>Spermatophyta</taxon>
        <taxon>Magnoliopsida</taxon>
        <taxon>eudicotyledons</taxon>
        <taxon>Gunneridae</taxon>
        <taxon>Pentapetalae</taxon>
        <taxon>asterids</taxon>
        <taxon>campanulids</taxon>
        <taxon>Asterales</taxon>
        <taxon>Asteraceae</taxon>
        <taxon>Asteroideae</taxon>
        <taxon>Heliantheae alliance</taxon>
        <taxon>Millerieae</taxon>
        <taxon>Smallanthus</taxon>
    </lineage>
</organism>
<evidence type="ECO:0000313" key="1">
    <source>
        <dbReference type="EMBL" id="KAI3776114.1"/>
    </source>
</evidence>
<protein>
    <submittedName>
        <fullName evidence="1">Uncharacterized protein</fullName>
    </submittedName>
</protein>
<name>A0ACB9FXY6_9ASTR</name>
<sequence>MVLKNGSILTLTIPILDSTIVITVDDLAELEHGVLRLSKENDTLKRLQKVVINGMIQVLPKLKKLHSQFKW</sequence>
<keyword evidence="2" id="KW-1185">Reference proteome</keyword>
<gene>
    <name evidence="1" type="ORF">L1987_45877</name>
</gene>
<proteinExistence type="predicted"/>